<accession>A0ABP3YL74</accession>
<proteinExistence type="predicted"/>
<keyword evidence="1" id="KW-0732">Signal</keyword>
<evidence type="ECO:0000313" key="2">
    <source>
        <dbReference type="EMBL" id="GAA0881145.1"/>
    </source>
</evidence>
<sequence>MKKITVIFAMIMTVAVSATPTTASVVSTFADLTLQEERIQIKPEELPDPVKQTISGDETLKEFPIAEAWQFKTAVGLTTFKVAFDNGSADKLWKTYDPEGNEIKE</sequence>
<evidence type="ECO:0000256" key="1">
    <source>
        <dbReference type="SAM" id="SignalP"/>
    </source>
</evidence>
<dbReference type="Proteomes" id="UP001500469">
    <property type="component" value="Unassembled WGS sequence"/>
</dbReference>
<comment type="caution">
    <text evidence="2">The sequence shown here is derived from an EMBL/GenBank/DDBJ whole genome shotgun (WGS) entry which is preliminary data.</text>
</comment>
<evidence type="ECO:0008006" key="4">
    <source>
        <dbReference type="Google" id="ProtNLM"/>
    </source>
</evidence>
<feature type="signal peptide" evidence="1">
    <location>
        <begin position="1"/>
        <end position="18"/>
    </location>
</feature>
<gene>
    <name evidence="2" type="ORF">GCM10009119_41150</name>
</gene>
<evidence type="ECO:0000313" key="3">
    <source>
        <dbReference type="Proteomes" id="UP001500469"/>
    </source>
</evidence>
<name>A0ABP3YL74_9BACT</name>
<keyword evidence="3" id="KW-1185">Reference proteome</keyword>
<organism evidence="2 3">
    <name type="scientific">Algoriphagus jejuensis</name>
    <dbReference type="NCBI Taxonomy" id="419934"/>
    <lineage>
        <taxon>Bacteria</taxon>
        <taxon>Pseudomonadati</taxon>
        <taxon>Bacteroidota</taxon>
        <taxon>Cytophagia</taxon>
        <taxon>Cytophagales</taxon>
        <taxon>Cyclobacteriaceae</taxon>
        <taxon>Algoriphagus</taxon>
    </lineage>
</organism>
<feature type="chain" id="PRO_5045313457" description="PepSY-like beta-lactamase-inhibitor" evidence="1">
    <location>
        <begin position="19"/>
        <end position="105"/>
    </location>
</feature>
<dbReference type="RefSeq" id="WP_343854860.1">
    <property type="nucleotide sequence ID" value="NZ_BAAAFI010000048.1"/>
</dbReference>
<reference evidence="3" key="1">
    <citation type="journal article" date="2019" name="Int. J. Syst. Evol. Microbiol.">
        <title>The Global Catalogue of Microorganisms (GCM) 10K type strain sequencing project: providing services to taxonomists for standard genome sequencing and annotation.</title>
        <authorList>
            <consortium name="The Broad Institute Genomics Platform"/>
            <consortium name="The Broad Institute Genome Sequencing Center for Infectious Disease"/>
            <person name="Wu L."/>
            <person name="Ma J."/>
        </authorList>
    </citation>
    <scope>NUCLEOTIDE SEQUENCE [LARGE SCALE GENOMIC DNA]</scope>
    <source>
        <strain evidence="3">JCM 16112</strain>
    </source>
</reference>
<dbReference type="EMBL" id="BAAAFI010000048">
    <property type="protein sequence ID" value="GAA0881145.1"/>
    <property type="molecule type" value="Genomic_DNA"/>
</dbReference>
<protein>
    <recommendedName>
        <fullName evidence="4">PepSY-like beta-lactamase-inhibitor</fullName>
    </recommendedName>
</protein>